<gene>
    <name evidence="1" type="ORF">HAHE_06640</name>
</gene>
<evidence type="ECO:0008006" key="3">
    <source>
        <dbReference type="Google" id="ProtNLM"/>
    </source>
</evidence>
<keyword evidence="2" id="KW-1185">Reference proteome</keyword>
<reference evidence="1 2" key="1">
    <citation type="submission" date="2021-06" db="EMBL/GenBank/DDBJ databases">
        <title>Complete genome of Haloferula helveola possessing various polysaccharide degrading enzymes.</title>
        <authorList>
            <person name="Takami H."/>
            <person name="Huang C."/>
            <person name="Hamasaki K."/>
        </authorList>
    </citation>
    <scope>NUCLEOTIDE SEQUENCE [LARGE SCALE GENOMIC DNA]</scope>
    <source>
        <strain evidence="1 2">CN-1</strain>
    </source>
</reference>
<evidence type="ECO:0000313" key="1">
    <source>
        <dbReference type="EMBL" id="BCX46756.1"/>
    </source>
</evidence>
<organism evidence="1 2">
    <name type="scientific">Haloferula helveola</name>
    <dbReference type="NCBI Taxonomy" id="490095"/>
    <lineage>
        <taxon>Bacteria</taxon>
        <taxon>Pseudomonadati</taxon>
        <taxon>Verrucomicrobiota</taxon>
        <taxon>Verrucomicrobiia</taxon>
        <taxon>Verrucomicrobiales</taxon>
        <taxon>Verrucomicrobiaceae</taxon>
        <taxon>Haloferula</taxon>
    </lineage>
</organism>
<proteinExistence type="predicted"/>
<protein>
    <recommendedName>
        <fullName evidence="3">ABM domain-containing protein</fullName>
    </recommendedName>
</protein>
<dbReference type="RefSeq" id="WP_338688632.1">
    <property type="nucleotide sequence ID" value="NZ_AP024702.1"/>
</dbReference>
<dbReference type="Pfam" id="PF20319">
    <property type="entry name" value="DUF6614"/>
    <property type="match status" value="1"/>
</dbReference>
<sequence>MHSYHVFFDRKDGVTHEALVAQVDRFMETQVGGNLAKGYRLLRTNNKASFDELPDYQMIVDYASEADLQAAFATMKSRFREDPHRPLMTMVEGFRVAFSHDATTGENPS</sequence>
<dbReference type="InterPro" id="IPR046722">
    <property type="entry name" value="DUF6614"/>
</dbReference>
<name>A0ABM7RIC7_9BACT</name>
<dbReference type="Proteomes" id="UP001374893">
    <property type="component" value="Chromosome"/>
</dbReference>
<dbReference type="EMBL" id="AP024702">
    <property type="protein sequence ID" value="BCX46756.1"/>
    <property type="molecule type" value="Genomic_DNA"/>
</dbReference>
<accession>A0ABM7RIC7</accession>
<evidence type="ECO:0000313" key="2">
    <source>
        <dbReference type="Proteomes" id="UP001374893"/>
    </source>
</evidence>